<dbReference type="EMBL" id="MH884509">
    <property type="protein sequence ID" value="AYP68437.1"/>
    <property type="molecule type" value="Genomic_DNA"/>
</dbReference>
<evidence type="ECO:0000256" key="1">
    <source>
        <dbReference type="SAM" id="Coils"/>
    </source>
</evidence>
<organism evidence="2 3">
    <name type="scientific">Bacillus phage vB_BboS-125</name>
    <dbReference type="NCBI Taxonomy" id="2419618"/>
    <lineage>
        <taxon>Viruses</taxon>
        <taxon>Duplodnaviria</taxon>
        <taxon>Heunggongvirae</taxon>
        <taxon>Uroviricota</taxon>
        <taxon>Caudoviricetes</taxon>
        <taxon>Elmenteitavirus</taxon>
        <taxon>Elmenteitavirus ev125</taxon>
    </lineage>
</organism>
<accession>A0A3G3BW98</accession>
<proteinExistence type="predicted"/>
<feature type="coiled-coil region" evidence="1">
    <location>
        <begin position="9"/>
        <end position="40"/>
    </location>
</feature>
<name>A0A3G3BW98_9CAUD</name>
<keyword evidence="1" id="KW-0175">Coiled coil</keyword>
<sequence>MLPKYANNTEHLRVMLTRKEREIEELKKEIEQLKAQLEASQS</sequence>
<protein>
    <submittedName>
        <fullName evidence="2">Uncharacterized protein</fullName>
    </submittedName>
</protein>
<keyword evidence="3" id="KW-1185">Reference proteome</keyword>
<evidence type="ECO:0000313" key="2">
    <source>
        <dbReference type="EMBL" id="AYP68437.1"/>
    </source>
</evidence>
<gene>
    <name evidence="2" type="ORF">BboS125_00068</name>
</gene>
<dbReference type="Proteomes" id="UP000275028">
    <property type="component" value="Segment"/>
</dbReference>
<reference evidence="2 3" key="1">
    <citation type="submission" date="2018-09" db="EMBL/GenBank/DDBJ databases">
        <title>Comparative Genomic Analysis of Eight Novel Haloalkaliphilic Bacteriophages from Lake Elmenteita, Kenya.</title>
        <authorList>
            <person name="Akhwale J.K."/>
        </authorList>
    </citation>
    <scope>NUCLEOTIDE SEQUENCE [LARGE SCALE GENOMIC DNA]</scope>
</reference>
<evidence type="ECO:0000313" key="3">
    <source>
        <dbReference type="Proteomes" id="UP000275028"/>
    </source>
</evidence>